<proteinExistence type="predicted"/>
<feature type="transmembrane region" description="Helical" evidence="1">
    <location>
        <begin position="6"/>
        <end position="22"/>
    </location>
</feature>
<keyword evidence="1" id="KW-0812">Transmembrane</keyword>
<gene>
    <name evidence="2" type="primary">aroP_1</name>
    <name evidence="2" type="ORF">NCTC9140_01921</name>
</gene>
<dbReference type="AlphaFoldDB" id="A0A377TLJ1"/>
<evidence type="ECO:0000313" key="3">
    <source>
        <dbReference type="Proteomes" id="UP000254938"/>
    </source>
</evidence>
<dbReference type="EMBL" id="UGKQ01000007">
    <property type="protein sequence ID" value="STS80219.1"/>
    <property type="molecule type" value="Genomic_DNA"/>
</dbReference>
<accession>A0A377TLJ1</accession>
<dbReference type="Proteomes" id="UP000254938">
    <property type="component" value="Unassembled WGS sequence"/>
</dbReference>
<evidence type="ECO:0000313" key="2">
    <source>
        <dbReference type="EMBL" id="STS80219.1"/>
    </source>
</evidence>
<keyword evidence="1" id="KW-1133">Transmembrane helix</keyword>
<keyword evidence="1" id="KW-0472">Membrane</keyword>
<protein>
    <submittedName>
        <fullName evidence="2">Aromatic amino acid transport protein AroP</fullName>
    </submittedName>
</protein>
<reference evidence="2 3" key="1">
    <citation type="submission" date="2018-06" db="EMBL/GenBank/DDBJ databases">
        <authorList>
            <consortium name="Pathogen Informatics"/>
            <person name="Doyle S."/>
        </authorList>
    </citation>
    <scope>NUCLEOTIDE SEQUENCE [LARGE SCALE GENOMIC DNA]</scope>
    <source>
        <strain evidence="2 3">NCTC9140</strain>
    </source>
</reference>
<organism evidence="2 3">
    <name type="scientific">Klebsiella pneumoniae</name>
    <dbReference type="NCBI Taxonomy" id="573"/>
    <lineage>
        <taxon>Bacteria</taxon>
        <taxon>Pseudomonadati</taxon>
        <taxon>Pseudomonadota</taxon>
        <taxon>Gammaproteobacteria</taxon>
        <taxon>Enterobacterales</taxon>
        <taxon>Enterobacteriaceae</taxon>
        <taxon>Klebsiella/Raoultella group</taxon>
        <taxon>Klebsiella</taxon>
        <taxon>Klebsiella pneumoniae complex</taxon>
    </lineage>
</organism>
<name>A0A377TLJ1_KLEPN</name>
<evidence type="ECO:0000256" key="1">
    <source>
        <dbReference type="SAM" id="Phobius"/>
    </source>
</evidence>
<sequence>MAISVWLIPVWIAVLGVGYLFKEKAAATIKAQ</sequence>